<dbReference type="EMBL" id="JASZZN010000092">
    <property type="protein sequence ID" value="MDM4019512.1"/>
    <property type="molecule type" value="Genomic_DNA"/>
</dbReference>
<keyword evidence="2" id="KW-1185">Reference proteome</keyword>
<proteinExistence type="predicted"/>
<name>A0ABT7PSN2_9BACT</name>
<protein>
    <submittedName>
        <fullName evidence="1">Uncharacterized protein</fullName>
    </submittedName>
</protein>
<feature type="non-terminal residue" evidence="1">
    <location>
        <position position="1"/>
    </location>
</feature>
<organism evidence="1 2">
    <name type="scientific">Roseiconus lacunae</name>
    <dbReference type="NCBI Taxonomy" id="2605694"/>
    <lineage>
        <taxon>Bacteria</taxon>
        <taxon>Pseudomonadati</taxon>
        <taxon>Planctomycetota</taxon>
        <taxon>Planctomycetia</taxon>
        <taxon>Pirellulales</taxon>
        <taxon>Pirellulaceae</taxon>
        <taxon>Roseiconus</taxon>
    </lineage>
</organism>
<dbReference type="RefSeq" id="WP_289167637.1">
    <property type="nucleotide sequence ID" value="NZ_JASZZN010000092.1"/>
</dbReference>
<evidence type="ECO:0000313" key="2">
    <source>
        <dbReference type="Proteomes" id="UP001239462"/>
    </source>
</evidence>
<reference evidence="1 2" key="1">
    <citation type="submission" date="2023-06" db="EMBL/GenBank/DDBJ databases">
        <title>Roseiconus lacunae JC819 isolated from Gulf of Mannar region, Tamil Nadu.</title>
        <authorList>
            <person name="Pk S."/>
            <person name="Ch S."/>
            <person name="Ch V.R."/>
        </authorList>
    </citation>
    <scope>NUCLEOTIDE SEQUENCE [LARGE SCALE GENOMIC DNA]</scope>
    <source>
        <strain evidence="1 2">JC819</strain>
    </source>
</reference>
<comment type="caution">
    <text evidence="1">The sequence shown here is derived from an EMBL/GenBank/DDBJ whole genome shotgun (WGS) entry which is preliminary data.</text>
</comment>
<evidence type="ECO:0000313" key="1">
    <source>
        <dbReference type="EMBL" id="MDM4019512.1"/>
    </source>
</evidence>
<dbReference type="Proteomes" id="UP001239462">
    <property type="component" value="Unassembled WGS sequence"/>
</dbReference>
<gene>
    <name evidence="1" type="ORF">QTN89_28930</name>
</gene>
<accession>A0ABT7PSN2</accession>
<sequence>NEWCPSHWPIEIRSRLDHFVDSLNANRCSPPILYFSCHADTWSMGDIYDQLMQPPVLGTPLHLMSSHHELWAQPLGDGHAIAHHAAEFRHQSSDIPEYCWVSNRVQEAAMIYNEEVGQAILLLVRTVVGGLLQDEARMLYDVPSWIPKIDGEP</sequence>